<dbReference type="InterPro" id="IPR013249">
    <property type="entry name" value="RNA_pol_sigma70_r4_t2"/>
</dbReference>
<protein>
    <recommendedName>
        <fullName evidence="6">RNA polymerase sigma factor</fullName>
    </recommendedName>
</protein>
<dbReference type="InterPro" id="IPR007627">
    <property type="entry name" value="RNA_pol_sigma70_r2"/>
</dbReference>
<name>A0ABX5QQA5_9BACT</name>
<keyword evidence="3 6" id="KW-0731">Sigma factor</keyword>
<evidence type="ECO:0000256" key="4">
    <source>
        <dbReference type="ARBA" id="ARBA00023125"/>
    </source>
</evidence>
<dbReference type="Pfam" id="PF04542">
    <property type="entry name" value="Sigma70_r2"/>
    <property type="match status" value="1"/>
</dbReference>
<feature type="domain" description="RNA polymerase sigma-70 region 2" evidence="7">
    <location>
        <begin position="61"/>
        <end position="126"/>
    </location>
</feature>
<organism evidence="9 10">
    <name type="scientific">Fervidobacterium changbaicum</name>
    <dbReference type="NCBI Taxonomy" id="310769"/>
    <lineage>
        <taxon>Bacteria</taxon>
        <taxon>Thermotogati</taxon>
        <taxon>Thermotogota</taxon>
        <taxon>Thermotogae</taxon>
        <taxon>Thermotogales</taxon>
        <taxon>Fervidobacteriaceae</taxon>
        <taxon>Fervidobacterium</taxon>
    </lineage>
</organism>
<dbReference type="InterPro" id="IPR000838">
    <property type="entry name" value="RNA_pol_sigma70_ECF_CS"/>
</dbReference>
<accession>A0ABX5QQA5</accession>
<keyword evidence="2 6" id="KW-0805">Transcription regulation</keyword>
<evidence type="ECO:0000256" key="5">
    <source>
        <dbReference type="ARBA" id="ARBA00023163"/>
    </source>
</evidence>
<keyword evidence="5 6" id="KW-0804">Transcription</keyword>
<dbReference type="SUPFAM" id="SSF88659">
    <property type="entry name" value="Sigma3 and sigma4 domains of RNA polymerase sigma factors"/>
    <property type="match status" value="1"/>
</dbReference>
<feature type="domain" description="RNA polymerase sigma factor 70 region 4 type 2" evidence="8">
    <location>
        <begin position="167"/>
        <end position="219"/>
    </location>
</feature>
<gene>
    <name evidence="9" type="ORF">CBS1_01245</name>
</gene>
<dbReference type="PANTHER" id="PTHR43133:SF51">
    <property type="entry name" value="RNA POLYMERASE SIGMA FACTOR"/>
    <property type="match status" value="1"/>
</dbReference>
<evidence type="ECO:0000313" key="10">
    <source>
        <dbReference type="Proteomes" id="UP000288947"/>
    </source>
</evidence>
<evidence type="ECO:0000256" key="6">
    <source>
        <dbReference type="RuleBase" id="RU000716"/>
    </source>
</evidence>
<dbReference type="CDD" id="cd06171">
    <property type="entry name" value="Sigma70_r4"/>
    <property type="match status" value="1"/>
</dbReference>
<dbReference type="InterPro" id="IPR014284">
    <property type="entry name" value="RNA_pol_sigma-70_dom"/>
</dbReference>
<dbReference type="Pfam" id="PF08281">
    <property type="entry name" value="Sigma70_r4_2"/>
    <property type="match status" value="1"/>
</dbReference>
<dbReference type="PANTHER" id="PTHR43133">
    <property type="entry name" value="RNA POLYMERASE ECF-TYPE SIGMA FACTO"/>
    <property type="match status" value="1"/>
</dbReference>
<keyword evidence="10" id="KW-1185">Reference proteome</keyword>
<sequence length="234" mass="27239">MHFCLEHLWVVRRLEFFKPSDGKNTSNVERFESVNGQNNWSDEKKLIKALAKGDEEAYRYLYRTYAPKIGALVKSFLGSDDIDDVIQEVFLRVYKGIKKFRGDSKLSTWIYKIAMNVCNNLYKKLKNNSILTDFEEGSSDEEYNEYHYQLSSEEDIKEEFSAEIVSRKIKEALDKLSPEDRALLYMKEVDGLTYAEIGKILDKPEGTIKSKLHYIKKQLKSFLGEALGDEQEEL</sequence>
<evidence type="ECO:0000256" key="3">
    <source>
        <dbReference type="ARBA" id="ARBA00023082"/>
    </source>
</evidence>
<keyword evidence="4 6" id="KW-0238">DNA-binding</keyword>
<dbReference type="PROSITE" id="PS01063">
    <property type="entry name" value="SIGMA70_ECF"/>
    <property type="match status" value="1"/>
</dbReference>
<comment type="similarity">
    <text evidence="1 6">Belongs to the sigma-70 factor family. ECF subfamily.</text>
</comment>
<reference evidence="9 10" key="1">
    <citation type="submission" date="2018-01" db="EMBL/GenBank/DDBJ databases">
        <title>The whole genome sequencing and assembly of Fervidobacterium changbaicum CBS-1 strain.</title>
        <authorList>
            <person name="Kim J.-Y."/>
            <person name="Park M.-K."/>
            <person name="Yi H."/>
            <person name="Bahn Y.-S."/>
            <person name="Kim J.F."/>
            <person name="Lee D.-W."/>
        </authorList>
    </citation>
    <scope>NUCLEOTIDE SEQUENCE [LARGE SCALE GENOMIC DNA]</scope>
    <source>
        <strain evidence="9 10">CBS-1</strain>
    </source>
</reference>
<dbReference type="InterPro" id="IPR013324">
    <property type="entry name" value="RNA_pol_sigma_r3/r4-like"/>
</dbReference>
<dbReference type="InterPro" id="IPR013325">
    <property type="entry name" value="RNA_pol_sigma_r2"/>
</dbReference>
<evidence type="ECO:0000313" key="9">
    <source>
        <dbReference type="EMBL" id="QAV32502.1"/>
    </source>
</evidence>
<dbReference type="EMBL" id="CP026721">
    <property type="protein sequence ID" value="QAV32502.1"/>
    <property type="molecule type" value="Genomic_DNA"/>
</dbReference>
<dbReference type="NCBIfam" id="TIGR02937">
    <property type="entry name" value="sigma70-ECF"/>
    <property type="match status" value="1"/>
</dbReference>
<proteinExistence type="inferred from homology"/>
<dbReference type="InterPro" id="IPR039425">
    <property type="entry name" value="RNA_pol_sigma-70-like"/>
</dbReference>
<evidence type="ECO:0000256" key="2">
    <source>
        <dbReference type="ARBA" id="ARBA00023015"/>
    </source>
</evidence>
<dbReference type="InterPro" id="IPR036388">
    <property type="entry name" value="WH-like_DNA-bd_sf"/>
</dbReference>
<evidence type="ECO:0000256" key="1">
    <source>
        <dbReference type="ARBA" id="ARBA00010641"/>
    </source>
</evidence>
<dbReference type="Gene3D" id="1.10.1740.10">
    <property type="match status" value="1"/>
</dbReference>
<evidence type="ECO:0000259" key="8">
    <source>
        <dbReference type="Pfam" id="PF08281"/>
    </source>
</evidence>
<dbReference type="Proteomes" id="UP000288947">
    <property type="component" value="Chromosome"/>
</dbReference>
<dbReference type="SUPFAM" id="SSF88946">
    <property type="entry name" value="Sigma2 domain of RNA polymerase sigma factors"/>
    <property type="match status" value="1"/>
</dbReference>
<evidence type="ECO:0000259" key="7">
    <source>
        <dbReference type="Pfam" id="PF04542"/>
    </source>
</evidence>
<dbReference type="Gene3D" id="1.10.10.10">
    <property type="entry name" value="Winged helix-like DNA-binding domain superfamily/Winged helix DNA-binding domain"/>
    <property type="match status" value="1"/>
</dbReference>